<gene>
    <name evidence="2" type="ORF">GMPD_27440</name>
    <name evidence="3" type="ORF">M1B72_05050</name>
</gene>
<accession>A0A6V8MX78</accession>
<dbReference type="EMBL" id="CP096574">
    <property type="protein sequence ID" value="UPU37078.1"/>
    <property type="molecule type" value="Genomic_DNA"/>
</dbReference>
<feature type="signal peptide" evidence="1">
    <location>
        <begin position="1"/>
        <end position="24"/>
    </location>
</feature>
<organism evidence="2 4">
    <name type="scientific">Geomonas paludis</name>
    <dbReference type="NCBI Taxonomy" id="2740185"/>
    <lineage>
        <taxon>Bacteria</taxon>
        <taxon>Pseudomonadati</taxon>
        <taxon>Thermodesulfobacteriota</taxon>
        <taxon>Desulfuromonadia</taxon>
        <taxon>Geobacterales</taxon>
        <taxon>Geobacteraceae</taxon>
        <taxon>Geomonas</taxon>
    </lineage>
</organism>
<reference evidence="2" key="2">
    <citation type="journal article" date="2021" name="Int. J. Syst. Evol. Microbiol.">
        <title>Geomonas silvestris sp. nov., Geomonas paludis sp. nov. and Geomonas limicola sp. nov., isolated from terrestrial environments, and emended description of the genus Geomonas.</title>
        <authorList>
            <person name="Itoh H."/>
            <person name="Xu Z."/>
            <person name="Masuda Y."/>
            <person name="Ushijima N."/>
            <person name="Hayakawa C."/>
            <person name="Shiratori Y."/>
            <person name="Senoo K."/>
        </authorList>
    </citation>
    <scope>NUCLEOTIDE SEQUENCE</scope>
    <source>
        <strain evidence="2">Red736</strain>
    </source>
</reference>
<keyword evidence="5" id="KW-1185">Reference proteome</keyword>
<protein>
    <submittedName>
        <fullName evidence="3">DUF3108 domain-containing protein</fullName>
    </submittedName>
</protein>
<dbReference type="RefSeq" id="WP_183348299.1">
    <property type="nucleotide sequence ID" value="NZ_BLXY01000005.1"/>
</dbReference>
<evidence type="ECO:0000313" key="5">
    <source>
        <dbReference type="Proteomes" id="UP000831485"/>
    </source>
</evidence>
<evidence type="ECO:0000313" key="4">
    <source>
        <dbReference type="Proteomes" id="UP000568888"/>
    </source>
</evidence>
<reference evidence="4" key="1">
    <citation type="submission" date="2020-06" db="EMBL/GenBank/DDBJ databases">
        <title>Draft genomic sequecing of Geomonas sp. Red736.</title>
        <authorList>
            <person name="Itoh H."/>
            <person name="Xu Z.X."/>
            <person name="Ushijima N."/>
            <person name="Masuda Y."/>
            <person name="Shiratori Y."/>
            <person name="Senoo K."/>
        </authorList>
    </citation>
    <scope>NUCLEOTIDE SEQUENCE [LARGE SCALE GENOMIC DNA]</scope>
    <source>
        <strain evidence="4">Red736</strain>
    </source>
</reference>
<reference evidence="3" key="3">
    <citation type="submission" date="2022-04" db="EMBL/GenBank/DDBJ databases">
        <authorList>
            <person name="Liu G."/>
        </authorList>
    </citation>
    <scope>NUCLEOTIDE SEQUENCE</scope>
    <source>
        <strain evidence="3">RG22</strain>
    </source>
</reference>
<evidence type="ECO:0000313" key="2">
    <source>
        <dbReference type="EMBL" id="GFO64825.1"/>
    </source>
</evidence>
<dbReference type="Proteomes" id="UP000831485">
    <property type="component" value="Chromosome"/>
</dbReference>
<dbReference type="Proteomes" id="UP000568888">
    <property type="component" value="Unassembled WGS sequence"/>
</dbReference>
<keyword evidence="1" id="KW-0732">Signal</keyword>
<proteinExistence type="predicted"/>
<dbReference type="Pfam" id="PF11306">
    <property type="entry name" value="DUF3108"/>
    <property type="match status" value="1"/>
</dbReference>
<dbReference type="EMBL" id="BLXY01000005">
    <property type="protein sequence ID" value="GFO64825.1"/>
    <property type="molecule type" value="Genomic_DNA"/>
</dbReference>
<feature type="chain" id="PRO_5028183505" evidence="1">
    <location>
        <begin position="25"/>
        <end position="269"/>
    </location>
</feature>
<evidence type="ECO:0000313" key="3">
    <source>
        <dbReference type="EMBL" id="UPU37078.1"/>
    </source>
</evidence>
<dbReference type="AlphaFoldDB" id="A0A6V8MX78"/>
<dbReference type="InterPro" id="IPR021457">
    <property type="entry name" value="DUF3108"/>
</dbReference>
<sequence>MKKSAYTLLLLLFILCAASPGAHATSIPETLNYQLTWTGVKIGTSTLSTSSAGSSVEITSRVKSEAWSAPFYKVDDLETSKLERVGKGFALHSYKMKLREGRNDWYRAASVNRKSKRFEFVNLRSFEKSSAKLVEPAWDPVSSLFYLRQLPLTVGRSVEVNVLDKGKLNRVKVSVLRRETVQTPAGTFKTIVISPNMDIESEGLFYARGPLTIWLTDDARKVPVIIEKRISDLFREGIPGYLQQFTPESVRNNIPKMETIRAVLVGGNY</sequence>
<name>A0A6V8MX78_9BACT</name>
<evidence type="ECO:0000256" key="1">
    <source>
        <dbReference type="SAM" id="SignalP"/>
    </source>
</evidence>